<evidence type="ECO:0000313" key="1">
    <source>
        <dbReference type="EMBL" id="KAK4018701.1"/>
    </source>
</evidence>
<reference evidence="1 2" key="1">
    <citation type="journal article" date="2023" name="Nucleic Acids Res.">
        <title>The hologenome of Daphnia magna reveals possible DNA methylation and microbiome-mediated evolution of the host genome.</title>
        <authorList>
            <person name="Chaturvedi A."/>
            <person name="Li X."/>
            <person name="Dhandapani V."/>
            <person name="Marshall H."/>
            <person name="Kissane S."/>
            <person name="Cuenca-Cambronero M."/>
            <person name="Asole G."/>
            <person name="Calvet F."/>
            <person name="Ruiz-Romero M."/>
            <person name="Marangio P."/>
            <person name="Guigo R."/>
            <person name="Rago D."/>
            <person name="Mirbahai L."/>
            <person name="Eastwood N."/>
            <person name="Colbourne J.K."/>
            <person name="Zhou J."/>
            <person name="Mallon E."/>
            <person name="Orsini L."/>
        </authorList>
    </citation>
    <scope>NUCLEOTIDE SEQUENCE [LARGE SCALE GENOMIC DNA]</scope>
    <source>
        <strain evidence="1">LRV0_1</strain>
    </source>
</reference>
<protein>
    <submittedName>
        <fullName evidence="1">Uncharacterized protein</fullName>
    </submittedName>
</protein>
<dbReference type="EMBL" id="JAOYFB010000036">
    <property type="protein sequence ID" value="KAK4018701.1"/>
    <property type="molecule type" value="Genomic_DNA"/>
</dbReference>
<dbReference type="Proteomes" id="UP001234178">
    <property type="component" value="Unassembled WGS sequence"/>
</dbReference>
<name>A0ABR0A0T1_9CRUS</name>
<sequence length="190" mass="22490">MQSIDPFFWLLKYHHRCFYGDLTQLAMDFVDRHEIHDDRSIGRVQLATLLDIKLRRILQESWPLLYTTLGTFYFGNGWKHGETQLNYGFVKLTNDDVATNTYSMLVFCRRATNSAVRFSSYEKAHKRQQRPFILLEWPFRTTIYPLINVQLTHPIQQSQFLLQESYLPTATLAFLAKEYRMGSVYCSPIF</sequence>
<gene>
    <name evidence="1" type="ORF">OUZ56_000746</name>
</gene>
<evidence type="ECO:0000313" key="2">
    <source>
        <dbReference type="Proteomes" id="UP001234178"/>
    </source>
</evidence>
<accession>A0ABR0A0T1</accession>
<proteinExistence type="predicted"/>
<keyword evidence="2" id="KW-1185">Reference proteome</keyword>
<comment type="caution">
    <text evidence="1">The sequence shown here is derived from an EMBL/GenBank/DDBJ whole genome shotgun (WGS) entry which is preliminary data.</text>
</comment>
<organism evidence="1 2">
    <name type="scientific">Daphnia magna</name>
    <dbReference type="NCBI Taxonomy" id="35525"/>
    <lineage>
        <taxon>Eukaryota</taxon>
        <taxon>Metazoa</taxon>
        <taxon>Ecdysozoa</taxon>
        <taxon>Arthropoda</taxon>
        <taxon>Crustacea</taxon>
        <taxon>Branchiopoda</taxon>
        <taxon>Diplostraca</taxon>
        <taxon>Cladocera</taxon>
        <taxon>Anomopoda</taxon>
        <taxon>Daphniidae</taxon>
        <taxon>Daphnia</taxon>
    </lineage>
</organism>